<reference evidence="3 5" key="1">
    <citation type="journal article" date="2015" name="Stand. Genomic Sci.">
        <title>Genomic Encyclopedia of Bacterial and Archaeal Type Strains, Phase III: the genomes of soil and plant-associated and newly described type strains.</title>
        <authorList>
            <person name="Whitman W.B."/>
            <person name="Woyke T."/>
            <person name="Klenk H.P."/>
            <person name="Zhou Y."/>
            <person name="Lilburn T.G."/>
            <person name="Beck B.J."/>
            <person name="De Vos P."/>
            <person name="Vandamme P."/>
            <person name="Eisen J.A."/>
            <person name="Garrity G."/>
            <person name="Hugenholtz P."/>
            <person name="Kyrpides N.C."/>
        </authorList>
    </citation>
    <scope>NUCLEOTIDE SEQUENCE [LARGE SCALE GENOMIC DNA]</scope>
    <source>
        <strain evidence="3 5">P5626</strain>
    </source>
</reference>
<feature type="domain" description="Response regulatory" evidence="2">
    <location>
        <begin position="11"/>
        <end position="132"/>
    </location>
</feature>
<protein>
    <submittedName>
        <fullName evidence="3 4">Response regulator</fullName>
    </submittedName>
</protein>
<dbReference type="RefSeq" id="WP_132034192.1">
    <property type="nucleotide sequence ID" value="NZ_JBDSHJ010000049.1"/>
</dbReference>
<evidence type="ECO:0000256" key="1">
    <source>
        <dbReference type="PROSITE-ProRule" id="PRU00169"/>
    </source>
</evidence>
<dbReference type="Gene3D" id="3.40.50.2300">
    <property type="match status" value="1"/>
</dbReference>
<evidence type="ECO:0000313" key="6">
    <source>
        <dbReference type="Proteomes" id="UP000298340"/>
    </source>
</evidence>
<dbReference type="PANTHER" id="PTHR44520:SF2">
    <property type="entry name" value="RESPONSE REGULATOR RCP1"/>
    <property type="match status" value="1"/>
</dbReference>
<dbReference type="Proteomes" id="UP000298340">
    <property type="component" value="Unassembled WGS sequence"/>
</dbReference>
<reference evidence="3" key="3">
    <citation type="submission" date="2019-03" db="EMBL/GenBank/DDBJ databases">
        <authorList>
            <person name="Whitman W."/>
            <person name="Huntemann M."/>
            <person name="Clum A."/>
            <person name="Pillay M."/>
            <person name="Palaniappan K."/>
            <person name="Varghese N."/>
            <person name="Mikhailova N."/>
            <person name="Stamatis D."/>
            <person name="Reddy T."/>
            <person name="Daum C."/>
            <person name="Shapiro N."/>
            <person name="Ivanova N."/>
            <person name="Kyrpides N."/>
            <person name="Woyke T."/>
        </authorList>
    </citation>
    <scope>NUCLEOTIDE SEQUENCE</scope>
    <source>
        <strain evidence="3">P5626</strain>
    </source>
</reference>
<proteinExistence type="predicted"/>
<evidence type="ECO:0000313" key="5">
    <source>
        <dbReference type="Proteomes" id="UP000295270"/>
    </source>
</evidence>
<dbReference type="PROSITE" id="PS50110">
    <property type="entry name" value="RESPONSE_REGULATORY"/>
    <property type="match status" value="1"/>
</dbReference>
<name>A0A4Y7UFZ9_9FLAO</name>
<accession>A0A4Y7UFZ9</accession>
<keyword evidence="1" id="KW-0597">Phosphoprotein</keyword>
<dbReference type="SMART" id="SM00448">
    <property type="entry name" value="REC"/>
    <property type="match status" value="1"/>
</dbReference>
<dbReference type="Proteomes" id="UP000295270">
    <property type="component" value="Unassembled WGS sequence"/>
</dbReference>
<sequence length="149" mass="16749">MALQKNKSLRNIYLADDDDDDRTLFVEALQEVDSTAVLTQAEDGKQLLEILHGDPDPLPEVIFLDINMPKVGGFECLEQIKQHTNLKKLPIIMLSTSSDPVTIDKALELGATVYAVKPSSFDGLKTLIKNVLQMDWISIQQNKKRTRLE</sequence>
<dbReference type="InterPro" id="IPR001789">
    <property type="entry name" value="Sig_transdc_resp-reg_receiver"/>
</dbReference>
<dbReference type="AlphaFoldDB" id="A0A4Y7UFZ9"/>
<dbReference type="EMBL" id="QWDN01000002">
    <property type="protein sequence ID" value="TEB45286.1"/>
    <property type="molecule type" value="Genomic_DNA"/>
</dbReference>
<evidence type="ECO:0000259" key="2">
    <source>
        <dbReference type="PROSITE" id="PS50110"/>
    </source>
</evidence>
<dbReference type="SUPFAM" id="SSF52172">
    <property type="entry name" value="CheY-like"/>
    <property type="match status" value="1"/>
</dbReference>
<organism evidence="4 6">
    <name type="scientific">Flavobacterium circumlabens</name>
    <dbReference type="NCBI Taxonomy" id="2133765"/>
    <lineage>
        <taxon>Bacteria</taxon>
        <taxon>Pseudomonadati</taxon>
        <taxon>Bacteroidota</taxon>
        <taxon>Flavobacteriia</taxon>
        <taxon>Flavobacteriales</taxon>
        <taxon>Flavobacteriaceae</taxon>
        <taxon>Flavobacterium</taxon>
    </lineage>
</organism>
<dbReference type="InterPro" id="IPR052893">
    <property type="entry name" value="TCS_response_regulator"/>
</dbReference>
<keyword evidence="5" id="KW-1185">Reference proteome</keyword>
<dbReference type="GO" id="GO:0000160">
    <property type="term" value="P:phosphorelay signal transduction system"/>
    <property type="evidence" value="ECO:0007669"/>
    <property type="project" value="InterPro"/>
</dbReference>
<dbReference type="Pfam" id="PF00072">
    <property type="entry name" value="Response_reg"/>
    <property type="match status" value="1"/>
</dbReference>
<feature type="modified residue" description="4-aspartylphosphate" evidence="1">
    <location>
        <position position="65"/>
    </location>
</feature>
<evidence type="ECO:0000313" key="4">
    <source>
        <dbReference type="EMBL" id="TEB45286.1"/>
    </source>
</evidence>
<evidence type="ECO:0000313" key="3">
    <source>
        <dbReference type="EMBL" id="TCN60053.1"/>
    </source>
</evidence>
<comment type="caution">
    <text evidence="4">The sequence shown here is derived from an EMBL/GenBank/DDBJ whole genome shotgun (WGS) entry which is preliminary data.</text>
</comment>
<dbReference type="PANTHER" id="PTHR44520">
    <property type="entry name" value="RESPONSE REGULATOR RCP1-RELATED"/>
    <property type="match status" value="1"/>
</dbReference>
<dbReference type="EMBL" id="SLWA01000002">
    <property type="protein sequence ID" value="TCN60053.1"/>
    <property type="molecule type" value="Genomic_DNA"/>
</dbReference>
<gene>
    <name evidence="4" type="ORF">D0809_08975</name>
    <name evidence="3" type="ORF">EV142_102673</name>
</gene>
<reference evidence="4 6" key="2">
    <citation type="journal article" date="2018" name="Syst. Appl. Microbiol.">
        <title>Flavobacterium circumlabens sp. nov. and Flavobacterium cupreum sp. nov., two psychrotrophic species isolated from Antarctic environmental samples.</title>
        <authorList>
            <person name="Kralova S."/>
            <person name="Busse H.J."/>
            <person name="Svec P."/>
            <person name="Maslanova I."/>
            <person name="Stankova E."/>
            <person name="Bartak M."/>
            <person name="Sedlacek I."/>
        </authorList>
    </citation>
    <scope>NUCLEOTIDE SEQUENCE [LARGE SCALE GENOMIC DNA]</scope>
    <source>
        <strain evidence="4 6">CCM 8828</strain>
    </source>
</reference>
<dbReference type="OrthoDB" id="7631574at2"/>
<dbReference type="InterPro" id="IPR011006">
    <property type="entry name" value="CheY-like_superfamily"/>
</dbReference>